<dbReference type="GO" id="GO:0003676">
    <property type="term" value="F:nucleic acid binding"/>
    <property type="evidence" value="ECO:0007669"/>
    <property type="project" value="InterPro"/>
</dbReference>
<reference evidence="4" key="1">
    <citation type="submission" date="2012-06" db="EMBL/GenBank/DDBJ databases">
        <title>The complete genome of Flexibacter litoralis DSM 6794.</title>
        <authorList>
            <person name="Lucas S."/>
            <person name="Copeland A."/>
            <person name="Lapidus A."/>
            <person name="Glavina del Rio T."/>
            <person name="Dalin E."/>
            <person name="Tice H."/>
            <person name="Bruce D."/>
            <person name="Goodwin L."/>
            <person name="Pitluck S."/>
            <person name="Peters L."/>
            <person name="Ovchinnikova G."/>
            <person name="Lu M."/>
            <person name="Kyrpides N."/>
            <person name="Mavromatis K."/>
            <person name="Ivanova N."/>
            <person name="Brettin T."/>
            <person name="Detter J.C."/>
            <person name="Han C."/>
            <person name="Larimer F."/>
            <person name="Land M."/>
            <person name="Hauser L."/>
            <person name="Markowitz V."/>
            <person name="Cheng J.-F."/>
            <person name="Hugenholtz P."/>
            <person name="Woyke T."/>
            <person name="Wu D."/>
            <person name="Spring S."/>
            <person name="Lang E."/>
            <person name="Kopitz M."/>
            <person name="Brambilla E."/>
            <person name="Klenk H.-P."/>
            <person name="Eisen J.A."/>
        </authorList>
    </citation>
    <scope>NUCLEOTIDE SEQUENCE [LARGE SCALE GENOMIC DNA]</scope>
    <source>
        <strain evidence="4">ATCC 23117 / DSM 6794 / NBRC 15988 / NCIMB 1366 / Sio-4</strain>
    </source>
</reference>
<dbReference type="AlphaFoldDB" id="I4AGW6"/>
<dbReference type="Proteomes" id="UP000006054">
    <property type="component" value="Chromosome"/>
</dbReference>
<protein>
    <submittedName>
        <fullName evidence="3">Exopolyphosphatase-like enzyme</fullName>
    </submittedName>
</protein>
<dbReference type="InterPro" id="IPR001667">
    <property type="entry name" value="DDH_dom"/>
</dbReference>
<dbReference type="PATRIC" id="fig|880071.3.peg.713"/>
<dbReference type="Pfam" id="PF01368">
    <property type="entry name" value="DHH"/>
    <property type="match status" value="1"/>
</dbReference>
<dbReference type="EMBL" id="CP003345">
    <property type="protein sequence ID" value="AFM03201.1"/>
    <property type="molecule type" value="Genomic_DNA"/>
</dbReference>
<dbReference type="Gene3D" id="3.90.1640.10">
    <property type="entry name" value="inorganic pyrophosphatase (n-terminal core)"/>
    <property type="match status" value="1"/>
</dbReference>
<gene>
    <name evidence="3" type="ordered locus">Fleli_0741</name>
</gene>
<keyword evidence="4" id="KW-1185">Reference proteome</keyword>
<dbReference type="InterPro" id="IPR051319">
    <property type="entry name" value="Oligoribo/pAp-PDE_c-di-AMP_PDE"/>
</dbReference>
<evidence type="ECO:0000259" key="2">
    <source>
        <dbReference type="Pfam" id="PF02272"/>
    </source>
</evidence>
<organism evidence="3 4">
    <name type="scientific">Bernardetia litoralis (strain ATCC 23117 / DSM 6794 / NBRC 15988 / NCIMB 1366 / Fx l1 / Sio-4)</name>
    <name type="common">Flexibacter litoralis</name>
    <dbReference type="NCBI Taxonomy" id="880071"/>
    <lineage>
        <taxon>Bacteria</taxon>
        <taxon>Pseudomonadati</taxon>
        <taxon>Bacteroidota</taxon>
        <taxon>Cytophagia</taxon>
        <taxon>Cytophagales</taxon>
        <taxon>Bernardetiaceae</taxon>
        <taxon>Bernardetia</taxon>
    </lineage>
</organism>
<dbReference type="InterPro" id="IPR003156">
    <property type="entry name" value="DHHA1_dom"/>
</dbReference>
<dbReference type="PANTHER" id="PTHR47618:SF1">
    <property type="entry name" value="BIFUNCTIONAL OLIGORIBONUCLEASE AND PAP PHOSPHATASE NRNA"/>
    <property type="match status" value="1"/>
</dbReference>
<dbReference type="eggNOG" id="COG0618">
    <property type="taxonomic scope" value="Bacteria"/>
</dbReference>
<feature type="domain" description="DDH" evidence="1">
    <location>
        <begin position="16"/>
        <end position="169"/>
    </location>
</feature>
<dbReference type="InterPro" id="IPR038763">
    <property type="entry name" value="DHH_sf"/>
</dbReference>
<dbReference type="RefSeq" id="WP_014796659.1">
    <property type="nucleotide sequence ID" value="NC_018018.1"/>
</dbReference>
<feature type="domain" description="DHHA1" evidence="2">
    <location>
        <begin position="247"/>
        <end position="328"/>
    </location>
</feature>
<dbReference type="PANTHER" id="PTHR47618">
    <property type="entry name" value="BIFUNCTIONAL OLIGORIBONUCLEASE AND PAP PHOSPHATASE NRNA"/>
    <property type="match status" value="1"/>
</dbReference>
<dbReference type="Pfam" id="PF02272">
    <property type="entry name" value="DHHA1"/>
    <property type="match status" value="1"/>
</dbReference>
<dbReference type="STRING" id="880071.Fleli_0741"/>
<proteinExistence type="predicted"/>
<dbReference type="Gene3D" id="3.10.310.30">
    <property type="match status" value="1"/>
</dbReference>
<dbReference type="SUPFAM" id="SSF64182">
    <property type="entry name" value="DHH phosphoesterases"/>
    <property type="match status" value="1"/>
</dbReference>
<sequence>MQNLAGLSELLSTPQKVVIFPHQRPDADALGSCLALSLYLQKNKHQTTVISPTEYPRFLNWMPENDKVVVYSDKTHKEVEDLVSEATLICCLDFSSPNRTAPLDSFIDKNPDTPILLIDHHRGKTDFAHFELWDITAAATAELVYDLILLMNDRNLIDIPTAQCLYAGIMTDTASFKHPNTTGKIHRIAADLIDMGLDSSYVQRMIYDSSTENRVRLLGHALSDCLTVRQDLKTAYFVLKQKDTRKYNPQSGDTEGIVNYALSIEGIDFAAILIDYGSEVRMSFRSVGTFSVADFAHTHFGGGGHHNAAGGRSTEPIKKVVERFETLIEEHRSELTATH</sequence>
<evidence type="ECO:0000313" key="4">
    <source>
        <dbReference type="Proteomes" id="UP000006054"/>
    </source>
</evidence>
<evidence type="ECO:0000313" key="3">
    <source>
        <dbReference type="EMBL" id="AFM03201.1"/>
    </source>
</evidence>
<name>I4AGW6_BERLS</name>
<accession>I4AGW6</accession>
<dbReference type="OrthoDB" id="9803668at2"/>
<dbReference type="KEGG" id="fli:Fleli_0741"/>
<evidence type="ECO:0000259" key="1">
    <source>
        <dbReference type="Pfam" id="PF01368"/>
    </source>
</evidence>
<dbReference type="HOGENOM" id="CLU_039720_0_0_10"/>